<gene>
    <name evidence="3" type="ORF">DDJ31_18595</name>
    <name evidence="2" type="ORF">ELQ87_20680</name>
</gene>
<name>A0A3S9ZF88_STRGD</name>
<evidence type="ECO:0000313" key="4">
    <source>
        <dbReference type="Proteomes" id="UP000271291"/>
    </source>
</evidence>
<dbReference type="EMBL" id="CP029078">
    <property type="protein sequence ID" value="QCN86731.1"/>
    <property type="molecule type" value="Genomic_DNA"/>
</dbReference>
<evidence type="ECO:0000313" key="5">
    <source>
        <dbReference type="Proteomes" id="UP000501753"/>
    </source>
</evidence>
<keyword evidence="5" id="KW-1185">Reference proteome</keyword>
<dbReference type="EMBL" id="CP034687">
    <property type="protein sequence ID" value="AZS86405.1"/>
    <property type="molecule type" value="Genomic_DNA"/>
</dbReference>
<feature type="domain" description="DUF397" evidence="1">
    <location>
        <begin position="35"/>
        <end position="88"/>
    </location>
</feature>
<protein>
    <submittedName>
        <fullName evidence="2">DUF397 domain-containing protein</fullName>
    </submittedName>
</protein>
<reference evidence="2 4" key="2">
    <citation type="submission" date="2018-12" db="EMBL/GenBank/DDBJ databases">
        <title>Streptomyces griseoviridis F1-27 complete genome.</title>
        <authorList>
            <person name="Mariita R.M."/>
            <person name="Sello J.K."/>
        </authorList>
    </citation>
    <scope>NUCLEOTIDE SEQUENCE [LARGE SCALE GENOMIC DNA]</scope>
    <source>
        <strain evidence="2 4">F1-27</strain>
    </source>
</reference>
<proteinExistence type="predicted"/>
<feature type="domain" description="DUF397" evidence="1">
    <location>
        <begin position="10"/>
        <end position="27"/>
    </location>
</feature>
<dbReference type="OrthoDB" id="4570646at2"/>
<dbReference type="AlphaFoldDB" id="A0A3S9ZF88"/>
<organism evidence="2 4">
    <name type="scientific">Streptomyces griseoviridis</name>
    <dbReference type="NCBI Taxonomy" id="45398"/>
    <lineage>
        <taxon>Bacteria</taxon>
        <taxon>Bacillati</taxon>
        <taxon>Actinomycetota</taxon>
        <taxon>Actinomycetes</taxon>
        <taxon>Kitasatosporales</taxon>
        <taxon>Streptomycetaceae</taxon>
        <taxon>Streptomyces</taxon>
    </lineage>
</organism>
<evidence type="ECO:0000259" key="1">
    <source>
        <dbReference type="Pfam" id="PF04149"/>
    </source>
</evidence>
<dbReference type="Proteomes" id="UP000501753">
    <property type="component" value="Chromosome"/>
</dbReference>
<dbReference type="Proteomes" id="UP000271291">
    <property type="component" value="Chromosome"/>
</dbReference>
<sequence>MRVVDLRNVNWRKSSYSNTTGGDCVEISVDLLSAAVWRKSSYSNQDGGQCLEFVGNLPVVPVRDSKDPRRAPLVFEAGAWGVFVGAVKWGSLRG</sequence>
<accession>A0A3S9ZF88</accession>
<dbReference type="KEGG" id="sgd:ELQ87_20680"/>
<dbReference type="InterPro" id="IPR007278">
    <property type="entry name" value="DUF397"/>
</dbReference>
<evidence type="ECO:0000313" key="2">
    <source>
        <dbReference type="EMBL" id="AZS86405.1"/>
    </source>
</evidence>
<reference evidence="3 5" key="1">
    <citation type="submission" date="2018-04" db="EMBL/GenBank/DDBJ databases">
        <title>Complete genome sequences of Streptomyces griseoviridis K61 and characterization of antagonistic properties of biological control agents.</title>
        <authorList>
            <person name="Mariita R.M."/>
            <person name="Sello J.K."/>
        </authorList>
    </citation>
    <scope>NUCLEOTIDE SEQUENCE [LARGE SCALE GENOMIC DNA]</scope>
    <source>
        <strain evidence="3 5">K61</strain>
    </source>
</reference>
<dbReference type="RefSeq" id="WP_127179221.1">
    <property type="nucleotide sequence ID" value="NZ_CP029078.1"/>
</dbReference>
<dbReference type="Pfam" id="PF04149">
    <property type="entry name" value="DUF397"/>
    <property type="match status" value="2"/>
</dbReference>
<evidence type="ECO:0000313" key="3">
    <source>
        <dbReference type="EMBL" id="QCN86731.1"/>
    </source>
</evidence>